<name>A0ABQ3QX94_9ACTN</name>
<dbReference type="Proteomes" id="UP001050808">
    <property type="component" value="Unassembled WGS sequence"/>
</dbReference>
<evidence type="ECO:0000256" key="1">
    <source>
        <dbReference type="SAM" id="MobiDB-lite"/>
    </source>
</evidence>
<sequence>MSGFWRRFLAALTHSGPGYDTTPPRLPAPRGGDAPAELPRRFQLLRHRDVSGISGTGVVALGVCWPDGTASVRWLGDRPSIVFWDRGGMADAEHVHGHGGATEVVWLDPAEEQPS</sequence>
<reference evidence="2" key="1">
    <citation type="submission" date="2024-05" db="EMBL/GenBank/DDBJ databases">
        <title>Whole genome shotgun sequence of Streptomyces violascens NBRC 12920.</title>
        <authorList>
            <person name="Komaki H."/>
            <person name="Tamura T."/>
        </authorList>
    </citation>
    <scope>NUCLEOTIDE SEQUENCE</scope>
    <source>
        <strain evidence="2">NBRC 12920</strain>
    </source>
</reference>
<accession>A0ABQ3QX94</accession>
<evidence type="ECO:0000313" key="3">
    <source>
        <dbReference type="Proteomes" id="UP001050808"/>
    </source>
</evidence>
<gene>
    <name evidence="2" type="ORF">Sviol_62930</name>
</gene>
<keyword evidence="3" id="KW-1185">Reference proteome</keyword>
<evidence type="ECO:0000313" key="2">
    <source>
        <dbReference type="EMBL" id="GHI41885.1"/>
    </source>
</evidence>
<comment type="caution">
    <text evidence="2">The sequence shown here is derived from an EMBL/GenBank/DDBJ whole genome shotgun (WGS) entry which is preliminary data.</text>
</comment>
<feature type="region of interest" description="Disordered" evidence="1">
    <location>
        <begin position="14"/>
        <end position="35"/>
    </location>
</feature>
<protein>
    <submittedName>
        <fullName evidence="2">Uncharacterized protein</fullName>
    </submittedName>
</protein>
<proteinExistence type="predicted"/>
<dbReference type="RefSeq" id="WP_226599723.1">
    <property type="nucleotide sequence ID" value="NZ_BMUA01000008.1"/>
</dbReference>
<dbReference type="EMBL" id="BNDY01000017">
    <property type="protein sequence ID" value="GHI41885.1"/>
    <property type="molecule type" value="Genomic_DNA"/>
</dbReference>
<organism evidence="2 3">
    <name type="scientific">Streptomyces violascens</name>
    <dbReference type="NCBI Taxonomy" id="67381"/>
    <lineage>
        <taxon>Bacteria</taxon>
        <taxon>Bacillati</taxon>
        <taxon>Actinomycetota</taxon>
        <taxon>Actinomycetes</taxon>
        <taxon>Kitasatosporales</taxon>
        <taxon>Streptomycetaceae</taxon>
        <taxon>Streptomyces</taxon>
    </lineage>
</organism>